<dbReference type="OMA" id="WCLEEVY"/>
<dbReference type="GO" id="GO:0061809">
    <property type="term" value="F:NAD+ nucleosidase activity, cyclic ADP-ribose generating"/>
    <property type="evidence" value="ECO:0007669"/>
    <property type="project" value="UniProtKB-EC"/>
</dbReference>
<feature type="domain" description="TIR" evidence="5">
    <location>
        <begin position="4"/>
        <end position="130"/>
    </location>
</feature>
<sequence>MQKKKYHVFLSFRGEDTRQNLVDHLFELLSPAGVCVFLDNERLRKGEDIGLSLKQAIQGTYIHIPIFSPNYAKSAWCLKEVMEMSRSKGLITPLFYGVEPADVKYPDQRPMYADAFNAHDLNRRHKPETV</sequence>
<dbReference type="SMART" id="SM00255">
    <property type="entry name" value="TIR"/>
    <property type="match status" value="1"/>
</dbReference>
<dbReference type="EMBL" id="JAHRHJ020000001">
    <property type="protein sequence ID" value="KAH9328612.1"/>
    <property type="molecule type" value="Genomic_DNA"/>
</dbReference>
<evidence type="ECO:0000256" key="4">
    <source>
        <dbReference type="ARBA" id="ARBA00047304"/>
    </source>
</evidence>
<comment type="catalytic activity">
    <reaction evidence="4">
        <text>NAD(+) + H2O = ADP-D-ribose + nicotinamide + H(+)</text>
        <dbReference type="Rhea" id="RHEA:16301"/>
        <dbReference type="ChEBI" id="CHEBI:15377"/>
        <dbReference type="ChEBI" id="CHEBI:15378"/>
        <dbReference type="ChEBI" id="CHEBI:17154"/>
        <dbReference type="ChEBI" id="CHEBI:57540"/>
        <dbReference type="ChEBI" id="CHEBI:57967"/>
        <dbReference type="EC" id="3.2.2.6"/>
    </reaction>
    <physiologicalReaction direction="left-to-right" evidence="4">
        <dbReference type="Rhea" id="RHEA:16302"/>
    </physiologicalReaction>
</comment>
<dbReference type="AlphaFoldDB" id="A0AA38LP82"/>
<dbReference type="PANTHER" id="PTHR32009:SF39">
    <property type="entry name" value="TIR DOMAIN-CONTAINING PROTEIN"/>
    <property type="match status" value="1"/>
</dbReference>
<dbReference type="InterPro" id="IPR035897">
    <property type="entry name" value="Toll_tir_struct_dom_sf"/>
</dbReference>
<dbReference type="PANTHER" id="PTHR32009">
    <property type="entry name" value="TMV RESISTANCE PROTEIN N-LIKE"/>
    <property type="match status" value="1"/>
</dbReference>
<dbReference type="EC" id="3.2.2.6" evidence="1"/>
<keyword evidence="3" id="KW-0520">NAD</keyword>
<comment type="caution">
    <text evidence="6">The sequence shown here is derived from an EMBL/GenBank/DDBJ whole genome shotgun (WGS) entry which is preliminary data.</text>
</comment>
<dbReference type="GO" id="GO:0007165">
    <property type="term" value="P:signal transduction"/>
    <property type="evidence" value="ECO:0007669"/>
    <property type="project" value="InterPro"/>
</dbReference>
<name>A0AA38LP82_TAXCH</name>
<gene>
    <name evidence="6" type="ORF">KI387_000720</name>
</gene>
<keyword evidence="2" id="KW-0378">Hydrolase</keyword>
<dbReference type="SUPFAM" id="SSF52200">
    <property type="entry name" value="Toll/Interleukin receptor TIR domain"/>
    <property type="match status" value="1"/>
</dbReference>
<dbReference type="PROSITE" id="PS50104">
    <property type="entry name" value="TIR"/>
    <property type="match status" value="1"/>
</dbReference>
<feature type="non-terminal residue" evidence="6">
    <location>
        <position position="130"/>
    </location>
</feature>
<evidence type="ECO:0000256" key="1">
    <source>
        <dbReference type="ARBA" id="ARBA00011982"/>
    </source>
</evidence>
<evidence type="ECO:0000313" key="6">
    <source>
        <dbReference type="EMBL" id="KAH9328612.1"/>
    </source>
</evidence>
<dbReference type="InterPro" id="IPR000157">
    <property type="entry name" value="TIR_dom"/>
</dbReference>
<protein>
    <recommendedName>
        <fullName evidence="1">ADP-ribosyl cyclase/cyclic ADP-ribose hydrolase</fullName>
        <ecNumber evidence="1">3.2.2.6</ecNumber>
    </recommendedName>
</protein>
<dbReference type="Pfam" id="PF01582">
    <property type="entry name" value="TIR"/>
    <property type="match status" value="1"/>
</dbReference>
<reference evidence="6 7" key="1">
    <citation type="journal article" date="2021" name="Nat. Plants">
        <title>The Taxus genome provides insights into paclitaxel biosynthesis.</title>
        <authorList>
            <person name="Xiong X."/>
            <person name="Gou J."/>
            <person name="Liao Q."/>
            <person name="Li Y."/>
            <person name="Zhou Q."/>
            <person name="Bi G."/>
            <person name="Li C."/>
            <person name="Du R."/>
            <person name="Wang X."/>
            <person name="Sun T."/>
            <person name="Guo L."/>
            <person name="Liang H."/>
            <person name="Lu P."/>
            <person name="Wu Y."/>
            <person name="Zhang Z."/>
            <person name="Ro D.K."/>
            <person name="Shang Y."/>
            <person name="Huang S."/>
            <person name="Yan J."/>
        </authorList>
    </citation>
    <scope>NUCLEOTIDE SEQUENCE [LARGE SCALE GENOMIC DNA]</scope>
    <source>
        <strain evidence="6">Ta-2019</strain>
    </source>
</reference>
<evidence type="ECO:0000256" key="3">
    <source>
        <dbReference type="ARBA" id="ARBA00023027"/>
    </source>
</evidence>
<evidence type="ECO:0000259" key="5">
    <source>
        <dbReference type="PROSITE" id="PS50104"/>
    </source>
</evidence>
<evidence type="ECO:0000313" key="7">
    <source>
        <dbReference type="Proteomes" id="UP000824469"/>
    </source>
</evidence>
<dbReference type="Gene3D" id="3.40.50.10140">
    <property type="entry name" value="Toll/interleukin-1 receptor homology (TIR) domain"/>
    <property type="match status" value="1"/>
</dbReference>
<keyword evidence="7" id="KW-1185">Reference proteome</keyword>
<accession>A0AA38LP82</accession>
<evidence type="ECO:0000256" key="2">
    <source>
        <dbReference type="ARBA" id="ARBA00022801"/>
    </source>
</evidence>
<proteinExistence type="predicted"/>
<organism evidence="6 7">
    <name type="scientific">Taxus chinensis</name>
    <name type="common">Chinese yew</name>
    <name type="synonym">Taxus wallichiana var. chinensis</name>
    <dbReference type="NCBI Taxonomy" id="29808"/>
    <lineage>
        <taxon>Eukaryota</taxon>
        <taxon>Viridiplantae</taxon>
        <taxon>Streptophyta</taxon>
        <taxon>Embryophyta</taxon>
        <taxon>Tracheophyta</taxon>
        <taxon>Spermatophyta</taxon>
        <taxon>Pinopsida</taxon>
        <taxon>Pinidae</taxon>
        <taxon>Conifers II</taxon>
        <taxon>Cupressales</taxon>
        <taxon>Taxaceae</taxon>
        <taxon>Taxus</taxon>
    </lineage>
</organism>
<dbReference type="Proteomes" id="UP000824469">
    <property type="component" value="Unassembled WGS sequence"/>
</dbReference>